<accession>A0A183T4A6</accession>
<evidence type="ECO:0000313" key="4">
    <source>
        <dbReference type="WBParaSite" id="SSLN_0001173501-mRNA-1"/>
    </source>
</evidence>
<dbReference type="OrthoDB" id="10552742at2759"/>
<dbReference type="AlphaFoldDB" id="A0A183T4A6"/>
<proteinExistence type="predicted"/>
<gene>
    <name evidence="2" type="ORF">SSLN_LOCUS11305</name>
</gene>
<dbReference type="EMBL" id="UYSU01036431">
    <property type="protein sequence ID" value="VDL97690.1"/>
    <property type="molecule type" value="Genomic_DNA"/>
</dbReference>
<feature type="region of interest" description="Disordered" evidence="1">
    <location>
        <begin position="75"/>
        <end position="112"/>
    </location>
</feature>
<evidence type="ECO:0000313" key="2">
    <source>
        <dbReference type="EMBL" id="VDL97690.1"/>
    </source>
</evidence>
<reference evidence="4" key="1">
    <citation type="submission" date="2016-06" db="UniProtKB">
        <authorList>
            <consortium name="WormBaseParasite"/>
        </authorList>
    </citation>
    <scope>IDENTIFICATION</scope>
</reference>
<evidence type="ECO:0000313" key="3">
    <source>
        <dbReference type="Proteomes" id="UP000275846"/>
    </source>
</evidence>
<organism evidence="4">
    <name type="scientific">Schistocephalus solidus</name>
    <name type="common">Tapeworm</name>
    <dbReference type="NCBI Taxonomy" id="70667"/>
    <lineage>
        <taxon>Eukaryota</taxon>
        <taxon>Metazoa</taxon>
        <taxon>Spiralia</taxon>
        <taxon>Lophotrochozoa</taxon>
        <taxon>Platyhelminthes</taxon>
        <taxon>Cestoda</taxon>
        <taxon>Eucestoda</taxon>
        <taxon>Diphyllobothriidea</taxon>
        <taxon>Diphyllobothriidae</taxon>
        <taxon>Schistocephalus</taxon>
    </lineage>
</organism>
<dbReference type="WBParaSite" id="SSLN_0001173501-mRNA-1">
    <property type="protein sequence ID" value="SSLN_0001173501-mRNA-1"/>
    <property type="gene ID" value="SSLN_0001173501"/>
</dbReference>
<name>A0A183T4A6_SCHSO</name>
<sequence length="190" mass="20463">MKRSDAMKEKFYEDLHALLATAEAVIITAPSSANVYGTPSPADQHLLPPFDAGEGDVDLPSVAELAAAGVCSRPEARSTGRAGNQGDPRCRWLDGSTPRHLPNEAGNSTPTKARSFRVRSIPFSGGITQLYRSRESGKSVTFVFLLNIPGLSSSPVAELYFNLLLYSARKLALCTHNPLTIVPSEMLVSY</sequence>
<protein>
    <submittedName>
        <fullName evidence="2 4">Uncharacterized protein</fullName>
    </submittedName>
</protein>
<keyword evidence="3" id="KW-1185">Reference proteome</keyword>
<dbReference type="Proteomes" id="UP000275846">
    <property type="component" value="Unassembled WGS sequence"/>
</dbReference>
<evidence type="ECO:0000256" key="1">
    <source>
        <dbReference type="SAM" id="MobiDB-lite"/>
    </source>
</evidence>
<reference evidence="2 3" key="2">
    <citation type="submission" date="2018-11" db="EMBL/GenBank/DDBJ databases">
        <authorList>
            <consortium name="Pathogen Informatics"/>
        </authorList>
    </citation>
    <scope>NUCLEOTIDE SEQUENCE [LARGE SCALE GENOMIC DNA]</scope>
    <source>
        <strain evidence="2 3">NST_G2</strain>
    </source>
</reference>